<reference evidence="3" key="2">
    <citation type="submission" date="2020-05" db="UniProtKB">
        <authorList>
            <consortium name="EnsemblMetazoa"/>
        </authorList>
    </citation>
    <scope>IDENTIFICATION</scope>
    <source>
        <strain evidence="3">WRAIR2</strain>
    </source>
</reference>
<dbReference type="SMR" id="A0A182MZN1"/>
<keyword evidence="4" id="KW-1185">Reference proteome</keyword>
<protein>
    <recommendedName>
        <fullName evidence="5">SG1B-like salivary protein</fullName>
    </recommendedName>
</protein>
<feature type="signal peptide" evidence="2">
    <location>
        <begin position="1"/>
        <end position="22"/>
    </location>
</feature>
<evidence type="ECO:0008006" key="5">
    <source>
        <dbReference type="Google" id="ProtNLM"/>
    </source>
</evidence>
<evidence type="ECO:0000313" key="3">
    <source>
        <dbReference type="EnsemblMetazoa" id="ADIR000836-PA"/>
    </source>
</evidence>
<feature type="coiled-coil region" evidence="1">
    <location>
        <begin position="107"/>
        <end position="155"/>
    </location>
</feature>
<dbReference type="VEuPathDB" id="VectorBase:ADIR000836"/>
<accession>A0A182MZN1</accession>
<evidence type="ECO:0000256" key="1">
    <source>
        <dbReference type="SAM" id="Coils"/>
    </source>
</evidence>
<evidence type="ECO:0000256" key="2">
    <source>
        <dbReference type="SAM" id="SignalP"/>
    </source>
</evidence>
<evidence type="ECO:0000313" key="4">
    <source>
        <dbReference type="Proteomes" id="UP000075884"/>
    </source>
</evidence>
<sequence length="408" mass="46876">MEEVKMGVLLLVLLATLVGARPQETDPFVDEPDQCLIGVSAQVLAALSDSLRTELKCEDLWNSMLLRYHHTRTNLTECLARAGGDATPAPVSSFCQLLLDDVERQLDQEHRQSLADVERKLHVAQQEARTHHDEKVALESQLHRLQDDRDELYLELLLAHIAIGDAQQAKRYYELYPAKDPADKLHAQIVRSVYRVAKYQDQRLLNLVLFVRTLAGTEPKLALYRLMRDEILKRPSQRDTYVAAIFALSLGADGDVRARDPRLYTDTMGPVEKRWKDQLYHGQFNEVADFARRFAAHFAEMQKSLATVDGGRWLQLNFARFVAYPNALPLPKQRLEAFRQILDQVRQRNPNNSHSYLVQTAKQFDICEAFIKKSKVDASVTQTLEQLRKRFAEFSRKEYGVYLREAKG</sequence>
<dbReference type="EnsemblMetazoa" id="ADIR000836-RA">
    <property type="protein sequence ID" value="ADIR000836-PA"/>
    <property type="gene ID" value="ADIR000836"/>
</dbReference>
<name>A0A182MZN1_9DIPT</name>
<reference evidence="4" key="1">
    <citation type="submission" date="2013-03" db="EMBL/GenBank/DDBJ databases">
        <title>The Genome Sequence of Anopheles dirus WRAIR2.</title>
        <authorList>
            <consortium name="The Broad Institute Genomics Platform"/>
            <person name="Neafsey D.E."/>
            <person name="Walton C."/>
            <person name="Walker B."/>
            <person name="Young S.K."/>
            <person name="Zeng Q."/>
            <person name="Gargeya S."/>
            <person name="Fitzgerald M."/>
            <person name="Haas B."/>
            <person name="Abouelleil A."/>
            <person name="Allen A.W."/>
            <person name="Alvarado L."/>
            <person name="Arachchi H.M."/>
            <person name="Berlin A.M."/>
            <person name="Chapman S.B."/>
            <person name="Gainer-Dewar J."/>
            <person name="Goldberg J."/>
            <person name="Griggs A."/>
            <person name="Gujja S."/>
            <person name="Hansen M."/>
            <person name="Howarth C."/>
            <person name="Imamovic A."/>
            <person name="Ireland A."/>
            <person name="Larimer J."/>
            <person name="McCowan C."/>
            <person name="Murphy C."/>
            <person name="Pearson M."/>
            <person name="Poon T.W."/>
            <person name="Priest M."/>
            <person name="Roberts A."/>
            <person name="Saif S."/>
            <person name="Shea T."/>
            <person name="Sisk P."/>
            <person name="Sykes S."/>
            <person name="Wortman J."/>
            <person name="Nusbaum C."/>
            <person name="Birren B."/>
        </authorList>
    </citation>
    <scope>NUCLEOTIDE SEQUENCE [LARGE SCALE GENOMIC DNA]</scope>
    <source>
        <strain evidence="4">WRAIR2</strain>
    </source>
</reference>
<dbReference type="Proteomes" id="UP000075884">
    <property type="component" value="Unassembled WGS sequence"/>
</dbReference>
<organism evidence="3 4">
    <name type="scientific">Anopheles dirus</name>
    <dbReference type="NCBI Taxonomy" id="7168"/>
    <lineage>
        <taxon>Eukaryota</taxon>
        <taxon>Metazoa</taxon>
        <taxon>Ecdysozoa</taxon>
        <taxon>Arthropoda</taxon>
        <taxon>Hexapoda</taxon>
        <taxon>Insecta</taxon>
        <taxon>Pterygota</taxon>
        <taxon>Neoptera</taxon>
        <taxon>Endopterygota</taxon>
        <taxon>Diptera</taxon>
        <taxon>Nematocera</taxon>
        <taxon>Culicoidea</taxon>
        <taxon>Culicidae</taxon>
        <taxon>Anophelinae</taxon>
        <taxon>Anopheles</taxon>
    </lineage>
</organism>
<keyword evidence="2" id="KW-0732">Signal</keyword>
<proteinExistence type="predicted"/>
<keyword evidence="1" id="KW-0175">Coiled coil</keyword>
<feature type="chain" id="PRO_5008129201" description="SG1B-like salivary protein" evidence="2">
    <location>
        <begin position="23"/>
        <end position="408"/>
    </location>
</feature>
<dbReference type="AlphaFoldDB" id="A0A182MZN1"/>